<sequence length="273" mass="29306">MSGRLPGLDTATVGGQAPLPVRQAPSGTWLVDEPVVQTSGRVVAYCRVSSADQKADLDRQVARVVAGANRQGLAVAEIVTEGSGLNGRRRKLHRLLSDPTAGTIVVEHRDRLARFGVEHLEAVLSASGRRLAVLDPAETADDLVRDITEVLTSMCGRLYGRRGARNRAARAVAVGDRGGRGMKRFRPQSGFVVQAFRFALDPNAAQETALRSHCGGARAAYNWAVGWVSASWWQRRAEETYGIGEGELTPWRPWSLPTGASPALKSRSGSTSA</sequence>
<dbReference type="InterPro" id="IPR021027">
    <property type="entry name" value="Transposase_put_HTH"/>
</dbReference>
<name>A0A1I2WY82_9ACTN</name>
<dbReference type="InterPro" id="IPR036162">
    <property type="entry name" value="Resolvase-like_N_sf"/>
</dbReference>
<feature type="active site" description="O-(5'-phospho-DNA)-serine intermediate" evidence="4 5">
    <location>
        <position position="49"/>
    </location>
</feature>
<dbReference type="CDD" id="cd03769">
    <property type="entry name" value="SR_IS607_transposase_like"/>
    <property type="match status" value="1"/>
</dbReference>
<organism evidence="8 9">
    <name type="scientific">Streptomyces mirabilis</name>
    <dbReference type="NCBI Taxonomy" id="68239"/>
    <lineage>
        <taxon>Bacteria</taxon>
        <taxon>Bacillati</taxon>
        <taxon>Actinomycetota</taxon>
        <taxon>Actinomycetes</taxon>
        <taxon>Kitasatosporales</taxon>
        <taxon>Streptomycetaceae</taxon>
        <taxon>Streptomyces</taxon>
    </lineage>
</organism>
<dbReference type="PROSITE" id="PS00397">
    <property type="entry name" value="RECOMBINASES_1"/>
    <property type="match status" value="1"/>
</dbReference>
<protein>
    <submittedName>
        <fullName evidence="8">Predicted site-specific integrase-resolvase</fullName>
    </submittedName>
</protein>
<reference evidence="8 9" key="1">
    <citation type="submission" date="2016-10" db="EMBL/GenBank/DDBJ databases">
        <authorList>
            <person name="de Groot N.N."/>
        </authorList>
    </citation>
    <scope>NUCLEOTIDE SEQUENCE [LARGE SCALE GENOMIC DNA]</scope>
    <source>
        <strain evidence="8 9">OK461</strain>
    </source>
</reference>
<evidence type="ECO:0000256" key="6">
    <source>
        <dbReference type="SAM" id="MobiDB-lite"/>
    </source>
</evidence>
<evidence type="ECO:0000256" key="3">
    <source>
        <dbReference type="ARBA" id="ARBA00023172"/>
    </source>
</evidence>
<feature type="region of interest" description="Disordered" evidence="6">
    <location>
        <begin position="252"/>
        <end position="273"/>
    </location>
</feature>
<dbReference type="InterPro" id="IPR041718">
    <property type="entry name" value="IS607_transposase-like"/>
</dbReference>
<dbReference type="AlphaFoldDB" id="A0A1I2WY82"/>
<dbReference type="EMBL" id="FONR01000040">
    <property type="protein sequence ID" value="SFH05589.1"/>
    <property type="molecule type" value="Genomic_DNA"/>
</dbReference>
<dbReference type="Proteomes" id="UP000181942">
    <property type="component" value="Unassembled WGS sequence"/>
</dbReference>
<dbReference type="GO" id="GO:0000150">
    <property type="term" value="F:DNA strand exchange activity"/>
    <property type="evidence" value="ECO:0007669"/>
    <property type="project" value="InterPro"/>
</dbReference>
<proteinExistence type="predicted"/>
<feature type="region of interest" description="Disordered" evidence="6">
    <location>
        <begin position="1"/>
        <end position="24"/>
    </location>
</feature>
<dbReference type="InterPro" id="IPR006118">
    <property type="entry name" value="Recombinase_CS"/>
</dbReference>
<dbReference type="InterPro" id="IPR048046">
    <property type="entry name" value="Transpos_IS607"/>
</dbReference>
<evidence type="ECO:0000256" key="5">
    <source>
        <dbReference type="PROSITE-ProRule" id="PRU10137"/>
    </source>
</evidence>
<dbReference type="SUPFAM" id="SSF53041">
    <property type="entry name" value="Resolvase-like"/>
    <property type="match status" value="1"/>
</dbReference>
<dbReference type="InterPro" id="IPR006119">
    <property type="entry name" value="Resolv_N"/>
</dbReference>
<keyword evidence="2" id="KW-0238">DNA-binding</keyword>
<dbReference type="InterPro" id="IPR051491">
    <property type="entry name" value="Recombinase/Transposase-rel"/>
</dbReference>
<dbReference type="Gene3D" id="3.40.50.1390">
    <property type="entry name" value="Resolvase, N-terminal catalytic domain"/>
    <property type="match status" value="1"/>
</dbReference>
<dbReference type="PROSITE" id="PS51736">
    <property type="entry name" value="RECOMBINASES_3"/>
    <property type="match status" value="1"/>
</dbReference>
<dbReference type="SMART" id="SM00857">
    <property type="entry name" value="Resolvase"/>
    <property type="match status" value="1"/>
</dbReference>
<dbReference type="Gene3D" id="1.10.287.2170">
    <property type="match status" value="1"/>
</dbReference>
<evidence type="ECO:0000313" key="8">
    <source>
        <dbReference type="EMBL" id="SFH05589.1"/>
    </source>
</evidence>
<evidence type="ECO:0000256" key="1">
    <source>
        <dbReference type="ARBA" id="ARBA00022908"/>
    </source>
</evidence>
<dbReference type="GO" id="GO:0003677">
    <property type="term" value="F:DNA binding"/>
    <property type="evidence" value="ECO:0007669"/>
    <property type="project" value="UniProtKB-KW"/>
</dbReference>
<evidence type="ECO:0000256" key="2">
    <source>
        <dbReference type="ARBA" id="ARBA00023125"/>
    </source>
</evidence>
<dbReference type="NCBIfam" id="NF033518">
    <property type="entry name" value="transpos_IS607"/>
    <property type="match status" value="1"/>
</dbReference>
<dbReference type="Pfam" id="PF00239">
    <property type="entry name" value="Resolvase"/>
    <property type="match status" value="1"/>
</dbReference>
<evidence type="ECO:0000313" key="9">
    <source>
        <dbReference type="Proteomes" id="UP000181942"/>
    </source>
</evidence>
<dbReference type="PANTHER" id="PTHR36172">
    <property type="match status" value="1"/>
</dbReference>
<feature type="domain" description="Resolvase/invertase-type recombinase catalytic" evidence="7">
    <location>
        <begin position="41"/>
        <end position="189"/>
    </location>
</feature>
<evidence type="ECO:0000259" key="7">
    <source>
        <dbReference type="PROSITE" id="PS51736"/>
    </source>
</evidence>
<dbReference type="PANTHER" id="PTHR36172:SF1">
    <property type="entry name" value="RESOLVASE-RELATED"/>
    <property type="match status" value="1"/>
</dbReference>
<dbReference type="Pfam" id="PF12323">
    <property type="entry name" value="HTH_OrfB_IS605"/>
    <property type="match status" value="1"/>
</dbReference>
<accession>A0A1I2WY82</accession>
<keyword evidence="1" id="KW-0229">DNA integration</keyword>
<keyword evidence="3" id="KW-0233">DNA recombination</keyword>
<evidence type="ECO:0000256" key="4">
    <source>
        <dbReference type="PIRSR" id="PIRSR606118-50"/>
    </source>
</evidence>
<gene>
    <name evidence="8" type="ORF">SAMN02787118_14054</name>
</gene>
<dbReference type="GO" id="GO:0015074">
    <property type="term" value="P:DNA integration"/>
    <property type="evidence" value="ECO:0007669"/>
    <property type="project" value="UniProtKB-KW"/>
</dbReference>
<dbReference type="FunFam" id="3.40.50.1390:FF:000002">
    <property type="entry name" value="ORF1 in transposon ISC1904"/>
    <property type="match status" value="1"/>
</dbReference>